<dbReference type="GO" id="GO:0003677">
    <property type="term" value="F:DNA binding"/>
    <property type="evidence" value="ECO:0007669"/>
    <property type="project" value="InterPro"/>
</dbReference>
<reference evidence="5 6" key="1">
    <citation type="submission" date="2018-06" db="EMBL/GenBank/DDBJ databases">
        <title>Genomic Encyclopedia of Archaeal and Bacterial Type Strains, Phase II (KMG-II): from individual species to whole genera.</title>
        <authorList>
            <person name="Goeker M."/>
        </authorList>
    </citation>
    <scope>NUCLEOTIDE SEQUENCE [LARGE SCALE GENOMIC DNA]</scope>
    <source>
        <strain evidence="5 6">DSM 15361</strain>
    </source>
</reference>
<dbReference type="PROSITE" id="PS50110">
    <property type="entry name" value="RESPONSE_REGULATORY"/>
    <property type="match status" value="1"/>
</dbReference>
<protein>
    <submittedName>
        <fullName evidence="5">LytTR family two component transcriptional regulator</fullName>
    </submittedName>
</protein>
<dbReference type="Proteomes" id="UP000249542">
    <property type="component" value="Unassembled WGS sequence"/>
</dbReference>
<dbReference type="GO" id="GO:0000156">
    <property type="term" value="F:phosphorelay response regulator activity"/>
    <property type="evidence" value="ECO:0007669"/>
    <property type="project" value="InterPro"/>
</dbReference>
<evidence type="ECO:0000259" key="4">
    <source>
        <dbReference type="PROSITE" id="PS50930"/>
    </source>
</evidence>
<dbReference type="Pfam" id="PF00072">
    <property type="entry name" value="Response_reg"/>
    <property type="match status" value="1"/>
</dbReference>
<keyword evidence="1" id="KW-0597">Phosphoprotein</keyword>
<accession>A0A2W7HZ31</accession>
<sequence>MKAIIIDDEPRARNLLQKMLAEINNISLEVFTAKNLLEGIALIEKEQPKLVFLDIEMPEHSGLEIFNFIKAPVNFKIIFTTAYNQYAIEAFKQNAVDYLLKPIDIDELEKAVEKAQKLISSERLTHQIEDLSKALQKIAINKIALEVPKGILFVAHDDILYFEADGMYTNVFLKNGDKKLICKPLKIFVEQLQEEDLFFKCHRSYLVNLQYVVEFSRKDGDQLIMSNQKSVPISKSNKENFLKVVQQIFG</sequence>
<evidence type="ECO:0000313" key="5">
    <source>
        <dbReference type="EMBL" id="PZW39754.1"/>
    </source>
</evidence>
<dbReference type="InterPro" id="IPR001789">
    <property type="entry name" value="Sig_transdc_resp-reg_receiver"/>
</dbReference>
<proteinExistence type="predicted"/>
<gene>
    <name evidence="5" type="ORF">LX95_02119</name>
</gene>
<dbReference type="Gene3D" id="3.40.50.2300">
    <property type="match status" value="1"/>
</dbReference>
<feature type="domain" description="Response regulatory" evidence="3">
    <location>
        <begin position="2"/>
        <end position="116"/>
    </location>
</feature>
<dbReference type="RefSeq" id="WP_111541395.1">
    <property type="nucleotide sequence ID" value="NZ_QKYV01000005.1"/>
</dbReference>
<evidence type="ECO:0000313" key="6">
    <source>
        <dbReference type="Proteomes" id="UP000249542"/>
    </source>
</evidence>
<dbReference type="Gene3D" id="2.40.50.1020">
    <property type="entry name" value="LytTr DNA-binding domain"/>
    <property type="match status" value="1"/>
</dbReference>
<dbReference type="InterPro" id="IPR046947">
    <property type="entry name" value="LytR-like"/>
</dbReference>
<organism evidence="5 6">
    <name type="scientific">Mesonia algae</name>
    <dbReference type="NCBI Taxonomy" id="213248"/>
    <lineage>
        <taxon>Bacteria</taxon>
        <taxon>Pseudomonadati</taxon>
        <taxon>Bacteroidota</taxon>
        <taxon>Flavobacteriia</taxon>
        <taxon>Flavobacteriales</taxon>
        <taxon>Flavobacteriaceae</taxon>
        <taxon>Mesonia</taxon>
    </lineage>
</organism>
<dbReference type="SMART" id="SM00448">
    <property type="entry name" value="REC"/>
    <property type="match status" value="1"/>
</dbReference>
<evidence type="ECO:0000256" key="2">
    <source>
        <dbReference type="SAM" id="Coils"/>
    </source>
</evidence>
<dbReference type="InterPro" id="IPR011006">
    <property type="entry name" value="CheY-like_superfamily"/>
</dbReference>
<dbReference type="AlphaFoldDB" id="A0A2W7HZ31"/>
<name>A0A2W7HZ31_9FLAO</name>
<comment type="caution">
    <text evidence="5">The sequence shown here is derived from an EMBL/GenBank/DDBJ whole genome shotgun (WGS) entry which is preliminary data.</text>
</comment>
<evidence type="ECO:0000256" key="1">
    <source>
        <dbReference type="PROSITE-ProRule" id="PRU00169"/>
    </source>
</evidence>
<dbReference type="SUPFAM" id="SSF52172">
    <property type="entry name" value="CheY-like"/>
    <property type="match status" value="1"/>
</dbReference>
<dbReference type="PROSITE" id="PS50930">
    <property type="entry name" value="HTH_LYTTR"/>
    <property type="match status" value="1"/>
</dbReference>
<dbReference type="SMART" id="SM00850">
    <property type="entry name" value="LytTR"/>
    <property type="match status" value="1"/>
</dbReference>
<dbReference type="Pfam" id="PF04397">
    <property type="entry name" value="LytTR"/>
    <property type="match status" value="1"/>
</dbReference>
<feature type="coiled-coil region" evidence="2">
    <location>
        <begin position="105"/>
        <end position="141"/>
    </location>
</feature>
<dbReference type="PANTHER" id="PTHR37299:SF1">
    <property type="entry name" value="STAGE 0 SPORULATION PROTEIN A HOMOLOG"/>
    <property type="match status" value="1"/>
</dbReference>
<feature type="domain" description="HTH LytTR-type" evidence="4">
    <location>
        <begin position="143"/>
        <end position="250"/>
    </location>
</feature>
<keyword evidence="2" id="KW-0175">Coiled coil</keyword>
<keyword evidence="6" id="KW-1185">Reference proteome</keyword>
<dbReference type="InterPro" id="IPR007492">
    <property type="entry name" value="LytTR_DNA-bd_dom"/>
</dbReference>
<evidence type="ECO:0000259" key="3">
    <source>
        <dbReference type="PROSITE" id="PS50110"/>
    </source>
</evidence>
<dbReference type="EMBL" id="QKYV01000005">
    <property type="protein sequence ID" value="PZW39754.1"/>
    <property type="molecule type" value="Genomic_DNA"/>
</dbReference>
<dbReference type="PANTHER" id="PTHR37299">
    <property type="entry name" value="TRANSCRIPTIONAL REGULATOR-RELATED"/>
    <property type="match status" value="1"/>
</dbReference>
<feature type="modified residue" description="4-aspartylphosphate" evidence="1">
    <location>
        <position position="54"/>
    </location>
</feature>